<feature type="transmembrane region" description="Helical" evidence="7">
    <location>
        <begin position="413"/>
        <end position="431"/>
    </location>
</feature>
<feature type="transmembrane region" description="Helical" evidence="7">
    <location>
        <begin position="359"/>
        <end position="381"/>
    </location>
</feature>
<feature type="transmembrane region" description="Helical" evidence="7">
    <location>
        <begin position="322"/>
        <end position="347"/>
    </location>
</feature>
<evidence type="ECO:0000256" key="5">
    <source>
        <dbReference type="ARBA" id="ARBA00023136"/>
    </source>
</evidence>
<dbReference type="InterPro" id="IPR011701">
    <property type="entry name" value="MFS"/>
</dbReference>
<evidence type="ECO:0000313" key="9">
    <source>
        <dbReference type="EMBL" id="EGV65457.1"/>
    </source>
</evidence>
<sequence>MSQLIPKISAQASQDAAVRTVNIALDSSSPAEQSVKKFIENDAGDGTRREDQYLTGAKLVLCVISIALCMFLVGLDQTIVATILNQVGTEFNAVGKVVWLMTGFFLPSTVFSANWGQISIIFGRKYTMVVCVVLFEAGSLMCALAPNMNTLIGGRVLAGVGASGIQSLAFIIASEVTAINKRPFVFACMGISMAVSLVCGPLIGGAFGSNVSWRWCFYINLPVGGVASVFFVYSFNPPNPVFDLRTKLKLVDYIGTTLIAIGLVLFLLGLSFYSTNEYPMKSAAVIVNIILGAFFFIGFCVWNFRFSPRPLIPVEMVTTPGVLFAGITSFFMMSYFTVCILFLSLYWELVLGYSPIKSGINSLPFVIPLVICSISTGVLIGKTRFIKPLLMLGSVFAVAGTAVLPLLNQDSDSSHRIGLVIMVGASFGLLLQSVMSSTQVSAPKIEGGVIMSTSFITFGRGLGSSLCTILSDIAYNSSLKSKYTSAMKTVPKSIATQIDQYSLTELANDSDIIAALSPDAARFVRKILEDAIYSAFYFAIALAACTMISGVFTTNRKIPKGDNVALANRDDEEQKAKVNNEDENTDVGEVTEAKEV</sequence>
<dbReference type="OrthoDB" id="10021397at2759"/>
<feature type="domain" description="Major facilitator superfamily (MFS) profile" evidence="8">
    <location>
        <begin position="62"/>
        <end position="558"/>
    </location>
</feature>
<evidence type="ECO:0000313" key="10">
    <source>
        <dbReference type="Proteomes" id="UP000000707"/>
    </source>
</evidence>
<dbReference type="GO" id="GO:0022857">
    <property type="term" value="F:transmembrane transporter activity"/>
    <property type="evidence" value="ECO:0007669"/>
    <property type="project" value="InterPro"/>
</dbReference>
<dbReference type="Gene3D" id="1.20.1250.20">
    <property type="entry name" value="MFS general substrate transporter like domains"/>
    <property type="match status" value="1"/>
</dbReference>
<dbReference type="Pfam" id="PF07690">
    <property type="entry name" value="MFS_1"/>
    <property type="match status" value="1"/>
</dbReference>
<feature type="transmembrane region" description="Helical" evidence="7">
    <location>
        <begin position="126"/>
        <end position="146"/>
    </location>
</feature>
<dbReference type="GO" id="GO:0005886">
    <property type="term" value="C:plasma membrane"/>
    <property type="evidence" value="ECO:0007669"/>
    <property type="project" value="TreeGrafter"/>
</dbReference>
<evidence type="ECO:0000256" key="3">
    <source>
        <dbReference type="ARBA" id="ARBA00022692"/>
    </source>
</evidence>
<protein>
    <recommendedName>
        <fullName evidence="8">Major facilitator superfamily (MFS) profile domain-containing protein</fullName>
    </recommendedName>
</protein>
<keyword evidence="5 7" id="KW-0472">Membrane</keyword>
<dbReference type="PANTHER" id="PTHR23501:SF198">
    <property type="entry name" value="AZOLE RESISTANCE PROTEIN 1-RELATED"/>
    <property type="match status" value="1"/>
</dbReference>
<feature type="transmembrane region" description="Helical" evidence="7">
    <location>
        <begin position="59"/>
        <end position="84"/>
    </location>
</feature>
<keyword evidence="3 7" id="KW-0812">Transmembrane</keyword>
<feature type="region of interest" description="Disordered" evidence="6">
    <location>
        <begin position="565"/>
        <end position="596"/>
    </location>
</feature>
<reference evidence="9 10" key="1">
    <citation type="journal article" date="2011" name="Proc. Natl. Acad. Sci. U.S.A.">
        <title>Comparative genomics of xylose-fermenting fungi for enhanced biofuel production.</title>
        <authorList>
            <person name="Wohlbach D.J."/>
            <person name="Kuo A."/>
            <person name="Sato T.K."/>
            <person name="Potts K.M."/>
            <person name="Salamov A.A."/>
            <person name="LaButti K.M."/>
            <person name="Sun H."/>
            <person name="Clum A."/>
            <person name="Pangilinan J.L."/>
            <person name="Lindquist E.A."/>
            <person name="Lucas S."/>
            <person name="Lapidus A."/>
            <person name="Jin M."/>
            <person name="Gunawan C."/>
            <person name="Balan V."/>
            <person name="Dale B.E."/>
            <person name="Jeffries T.W."/>
            <person name="Zinkel R."/>
            <person name="Barry K.W."/>
            <person name="Grigoriev I.V."/>
            <person name="Gasch A.P."/>
        </authorList>
    </citation>
    <scope>NUCLEOTIDE SEQUENCE [LARGE SCALE GENOMIC DNA]</scope>
    <source>
        <strain evidence="10">ATCC 10573 / BCRC 21748 / CBS 615 / JCM 9827 / NBRC 10315 / NRRL Y-1498 / VKM Y-70</strain>
    </source>
</reference>
<keyword evidence="10" id="KW-1185">Reference proteome</keyword>
<dbReference type="CDD" id="cd17502">
    <property type="entry name" value="MFS_Azr1_MDR_like"/>
    <property type="match status" value="1"/>
</dbReference>
<feature type="compositionally biased region" description="Basic and acidic residues" evidence="6">
    <location>
        <begin position="568"/>
        <end position="580"/>
    </location>
</feature>
<feature type="transmembrane region" description="Helical" evidence="7">
    <location>
        <begin position="388"/>
        <end position="407"/>
    </location>
</feature>
<dbReference type="HOGENOM" id="CLU_000960_22_1_1"/>
<dbReference type="InterPro" id="IPR036259">
    <property type="entry name" value="MFS_trans_sf"/>
</dbReference>
<name>G3B0R5_CANTC</name>
<accession>G3B0R5</accession>
<keyword evidence="4 7" id="KW-1133">Transmembrane helix</keyword>
<evidence type="ECO:0000256" key="1">
    <source>
        <dbReference type="ARBA" id="ARBA00004141"/>
    </source>
</evidence>
<dbReference type="PANTHER" id="PTHR23501">
    <property type="entry name" value="MAJOR FACILITATOR SUPERFAMILY"/>
    <property type="match status" value="1"/>
</dbReference>
<evidence type="ECO:0000256" key="7">
    <source>
        <dbReference type="SAM" id="Phobius"/>
    </source>
</evidence>
<comment type="similarity">
    <text evidence="2">Belongs to the major facilitator superfamily.</text>
</comment>
<evidence type="ECO:0000259" key="8">
    <source>
        <dbReference type="PROSITE" id="PS50850"/>
    </source>
</evidence>
<dbReference type="KEGG" id="cten:18248735"/>
<dbReference type="GeneID" id="18248735"/>
<evidence type="ECO:0000256" key="2">
    <source>
        <dbReference type="ARBA" id="ARBA00008335"/>
    </source>
</evidence>
<dbReference type="AlphaFoldDB" id="G3B0R5"/>
<evidence type="ECO:0000256" key="6">
    <source>
        <dbReference type="SAM" id="MobiDB-lite"/>
    </source>
</evidence>
<dbReference type="SUPFAM" id="SSF103473">
    <property type="entry name" value="MFS general substrate transporter"/>
    <property type="match status" value="1"/>
</dbReference>
<feature type="transmembrane region" description="Helical" evidence="7">
    <location>
        <begin position="152"/>
        <end position="172"/>
    </location>
</feature>
<feature type="transmembrane region" description="Helical" evidence="7">
    <location>
        <begin position="212"/>
        <end position="233"/>
    </location>
</feature>
<dbReference type="eggNOG" id="KOG0254">
    <property type="taxonomic scope" value="Eukaryota"/>
</dbReference>
<proteinExistence type="inferred from homology"/>
<feature type="transmembrane region" description="Helical" evidence="7">
    <location>
        <begin position="184"/>
        <end position="206"/>
    </location>
</feature>
<dbReference type="InterPro" id="IPR020846">
    <property type="entry name" value="MFS_dom"/>
</dbReference>
<dbReference type="EMBL" id="GL996514">
    <property type="protein sequence ID" value="EGV65457.1"/>
    <property type="molecule type" value="Genomic_DNA"/>
</dbReference>
<feature type="transmembrane region" description="Helical" evidence="7">
    <location>
        <begin position="253"/>
        <end position="273"/>
    </location>
</feature>
<feature type="transmembrane region" description="Helical" evidence="7">
    <location>
        <begin position="96"/>
        <end position="114"/>
    </location>
</feature>
<comment type="subcellular location">
    <subcellularLocation>
        <location evidence="1">Membrane</location>
        <topology evidence="1">Multi-pass membrane protein</topology>
    </subcellularLocation>
</comment>
<feature type="transmembrane region" description="Helical" evidence="7">
    <location>
        <begin position="285"/>
        <end position="302"/>
    </location>
</feature>
<feature type="transmembrane region" description="Helical" evidence="7">
    <location>
        <begin position="531"/>
        <end position="552"/>
    </location>
</feature>
<dbReference type="PROSITE" id="PS50850">
    <property type="entry name" value="MFS"/>
    <property type="match status" value="1"/>
</dbReference>
<dbReference type="Proteomes" id="UP000000707">
    <property type="component" value="Unassembled WGS sequence"/>
</dbReference>
<dbReference type="RefSeq" id="XP_006685143.1">
    <property type="nucleotide sequence ID" value="XM_006685080.1"/>
</dbReference>
<organism evidence="10">
    <name type="scientific">Candida tenuis (strain ATCC 10573 / BCRC 21748 / CBS 615 / JCM 9827 / NBRC 10315 / NRRL Y-1498 / VKM Y-70)</name>
    <name type="common">Yeast</name>
    <name type="synonym">Yamadazyma tenuis</name>
    <dbReference type="NCBI Taxonomy" id="590646"/>
    <lineage>
        <taxon>Eukaryota</taxon>
        <taxon>Fungi</taxon>
        <taxon>Dikarya</taxon>
        <taxon>Ascomycota</taxon>
        <taxon>Saccharomycotina</taxon>
        <taxon>Pichiomycetes</taxon>
        <taxon>Debaryomycetaceae</taxon>
        <taxon>Yamadazyma</taxon>
    </lineage>
</organism>
<evidence type="ECO:0000256" key="4">
    <source>
        <dbReference type="ARBA" id="ARBA00022989"/>
    </source>
</evidence>
<gene>
    <name evidence="9" type="ORF">CANTEDRAFT_119917</name>
</gene>